<dbReference type="GO" id="GO:0004802">
    <property type="term" value="F:transketolase activity"/>
    <property type="evidence" value="ECO:0007669"/>
    <property type="project" value="TreeGrafter"/>
</dbReference>
<dbReference type="Pfam" id="PF00456">
    <property type="entry name" value="Transketolase_N"/>
    <property type="match status" value="1"/>
</dbReference>
<dbReference type="EMBL" id="UYRV01109448">
    <property type="protein sequence ID" value="VDN25190.1"/>
    <property type="molecule type" value="Genomic_DNA"/>
</dbReference>
<reference evidence="4 5" key="1">
    <citation type="submission" date="2018-11" db="EMBL/GenBank/DDBJ databases">
        <authorList>
            <consortium name="Pathogen Informatics"/>
        </authorList>
    </citation>
    <scope>NUCLEOTIDE SEQUENCE [LARGE SCALE GENOMIC DNA]</scope>
</reference>
<accession>A0A3P7MFT6</accession>
<keyword evidence="5" id="KW-1185">Reference proteome</keyword>
<dbReference type="Gene3D" id="3.40.50.970">
    <property type="match status" value="1"/>
</dbReference>
<dbReference type="GO" id="GO:0030976">
    <property type="term" value="F:thiamine pyrophosphate binding"/>
    <property type="evidence" value="ECO:0007669"/>
    <property type="project" value="TreeGrafter"/>
</dbReference>
<feature type="domain" description="Transketolase N-terminal" evidence="3">
    <location>
        <begin position="13"/>
        <end position="71"/>
    </location>
</feature>
<evidence type="ECO:0000256" key="2">
    <source>
        <dbReference type="ARBA" id="ARBA00023052"/>
    </source>
</evidence>
<dbReference type="InterPro" id="IPR005474">
    <property type="entry name" value="Transketolase_N"/>
</dbReference>
<gene>
    <name evidence="4" type="ORF">CGOC_LOCUS10025</name>
</gene>
<protein>
    <recommendedName>
        <fullName evidence="3">Transketolase N-terminal domain-containing protein</fullName>
    </recommendedName>
</protein>
<proteinExistence type="predicted"/>
<evidence type="ECO:0000256" key="1">
    <source>
        <dbReference type="ARBA" id="ARBA00022679"/>
    </source>
</evidence>
<dbReference type="AlphaFoldDB" id="A0A3P7MFT6"/>
<evidence type="ECO:0000313" key="4">
    <source>
        <dbReference type="EMBL" id="VDN25190.1"/>
    </source>
</evidence>
<evidence type="ECO:0000259" key="3">
    <source>
        <dbReference type="Pfam" id="PF00456"/>
    </source>
</evidence>
<dbReference type="Proteomes" id="UP000271889">
    <property type="component" value="Unassembled WGS sequence"/>
</dbReference>
<name>A0A3P7MFT6_CYLGO</name>
<sequence length="84" mass="9214">MSLTAELRNDLEDCANRMRISAIEMTCAAKSGHPSSSTSAADIIATLFFHEMKYDAKDPKNASADRFILSKVINTDKSFSQQLG</sequence>
<dbReference type="OrthoDB" id="10267175at2759"/>
<dbReference type="PANTHER" id="PTHR43195">
    <property type="entry name" value="TRANSKETOLASE"/>
    <property type="match status" value="1"/>
</dbReference>
<dbReference type="SUPFAM" id="SSF52518">
    <property type="entry name" value="Thiamin diphosphate-binding fold (THDP-binding)"/>
    <property type="match status" value="1"/>
</dbReference>
<dbReference type="InterPro" id="IPR029061">
    <property type="entry name" value="THDP-binding"/>
</dbReference>
<keyword evidence="2" id="KW-0786">Thiamine pyrophosphate</keyword>
<organism evidence="4 5">
    <name type="scientific">Cylicostephanus goldi</name>
    <name type="common">Nematode worm</name>
    <dbReference type="NCBI Taxonomy" id="71465"/>
    <lineage>
        <taxon>Eukaryota</taxon>
        <taxon>Metazoa</taxon>
        <taxon>Ecdysozoa</taxon>
        <taxon>Nematoda</taxon>
        <taxon>Chromadorea</taxon>
        <taxon>Rhabditida</taxon>
        <taxon>Rhabditina</taxon>
        <taxon>Rhabditomorpha</taxon>
        <taxon>Strongyloidea</taxon>
        <taxon>Strongylidae</taxon>
        <taxon>Cylicostephanus</taxon>
    </lineage>
</organism>
<dbReference type="PANTHER" id="PTHR43195:SF1">
    <property type="entry name" value="FI06132P-RELATED"/>
    <property type="match status" value="1"/>
</dbReference>
<keyword evidence="1" id="KW-0808">Transferase</keyword>
<evidence type="ECO:0000313" key="5">
    <source>
        <dbReference type="Proteomes" id="UP000271889"/>
    </source>
</evidence>
<dbReference type="InterPro" id="IPR051424">
    <property type="entry name" value="Transketolase-like"/>
</dbReference>